<accession>A0ABU9Z4I3</accession>
<dbReference type="EMBL" id="JAQYXL010000001">
    <property type="protein sequence ID" value="MEN3226163.1"/>
    <property type="molecule type" value="Genomic_DNA"/>
</dbReference>
<dbReference type="RefSeq" id="WP_200671405.1">
    <property type="nucleotide sequence ID" value="NZ_JACWCW010000067.1"/>
</dbReference>
<dbReference type="SUPFAM" id="SSF47203">
    <property type="entry name" value="Acyl-CoA dehydrogenase C-terminal domain-like"/>
    <property type="match status" value="1"/>
</dbReference>
<feature type="domain" description="Acyl-CoA dehydrogenase/oxidase N-terminal" evidence="1">
    <location>
        <begin position="41"/>
        <end position="134"/>
    </location>
</feature>
<dbReference type="SUPFAM" id="SSF56645">
    <property type="entry name" value="Acyl-CoA dehydrogenase NM domain-like"/>
    <property type="match status" value="1"/>
</dbReference>
<dbReference type="Pfam" id="PF02771">
    <property type="entry name" value="Acyl-CoA_dh_N"/>
    <property type="match status" value="1"/>
</dbReference>
<comment type="caution">
    <text evidence="2">The sequence shown here is derived from an EMBL/GenBank/DDBJ whole genome shotgun (WGS) entry which is preliminary data.</text>
</comment>
<dbReference type="Gene3D" id="2.40.110.10">
    <property type="entry name" value="Butyryl-CoA Dehydrogenase, subunit A, domain 2"/>
    <property type="match status" value="1"/>
</dbReference>
<name>A0ABU9Z4I3_9HYPH</name>
<dbReference type="InterPro" id="IPR046373">
    <property type="entry name" value="Acyl-CoA_Oxase/DH_mid-dom_sf"/>
</dbReference>
<dbReference type="InterPro" id="IPR036250">
    <property type="entry name" value="AcylCo_DH-like_C"/>
</dbReference>
<evidence type="ECO:0000313" key="2">
    <source>
        <dbReference type="EMBL" id="MEN3226163.1"/>
    </source>
</evidence>
<reference evidence="2 3" key="1">
    <citation type="journal article" date="2023" name="PLoS ONE">
        <title>Complete genome assembly of Hawai'i environmental nontuberculous mycobacteria reveals unexpected co-isolation with methylobacteria.</title>
        <authorList>
            <person name="Hendrix J."/>
            <person name="Epperson L.E."/>
            <person name="Tong E.I."/>
            <person name="Chan Y.L."/>
            <person name="Hasan N.A."/>
            <person name="Dawrs S.N."/>
            <person name="Norton G.J."/>
            <person name="Virdi R."/>
            <person name="Crooks J.L."/>
            <person name="Chan E.D."/>
            <person name="Honda J.R."/>
            <person name="Strong M."/>
        </authorList>
    </citation>
    <scope>NUCLEOTIDE SEQUENCE [LARGE SCALE GENOMIC DNA]</scope>
    <source>
        <strain evidence="2 3">NJH_HI01</strain>
    </source>
</reference>
<dbReference type="PANTHER" id="PTHR43884">
    <property type="entry name" value="ACYL-COA DEHYDROGENASE"/>
    <property type="match status" value="1"/>
</dbReference>
<dbReference type="Proteomes" id="UP001404845">
    <property type="component" value="Unassembled WGS sequence"/>
</dbReference>
<gene>
    <name evidence="2" type="ORF">PUR21_00480</name>
</gene>
<protein>
    <submittedName>
        <fullName evidence="2">Acyl-CoA/acyl-ACP dehydrogenase</fullName>
    </submittedName>
</protein>
<evidence type="ECO:0000313" key="3">
    <source>
        <dbReference type="Proteomes" id="UP001404845"/>
    </source>
</evidence>
<proteinExistence type="predicted"/>
<evidence type="ECO:0000259" key="1">
    <source>
        <dbReference type="Pfam" id="PF02771"/>
    </source>
</evidence>
<dbReference type="InterPro" id="IPR013786">
    <property type="entry name" value="AcylCoA_DH/ox_N"/>
</dbReference>
<keyword evidence="3" id="KW-1185">Reference proteome</keyword>
<dbReference type="PANTHER" id="PTHR43884:SF12">
    <property type="entry name" value="ISOVALERYL-COA DEHYDROGENASE, MITOCHONDRIAL-RELATED"/>
    <property type="match status" value="1"/>
</dbReference>
<organism evidence="2 3">
    <name type="scientific">Methylorubrum rhodesianum</name>
    <dbReference type="NCBI Taxonomy" id="29427"/>
    <lineage>
        <taxon>Bacteria</taxon>
        <taxon>Pseudomonadati</taxon>
        <taxon>Pseudomonadota</taxon>
        <taxon>Alphaproteobacteria</taxon>
        <taxon>Hyphomicrobiales</taxon>
        <taxon>Methylobacteriaceae</taxon>
        <taxon>Methylorubrum</taxon>
    </lineage>
</organism>
<sequence length="401" mass="42144">MPSALALRPAHAPACSAAEPLPARPDADEWTDAAVLAGTTAIADGALKAAAAAIDGGTYPLDIMARLGAAGALGVHLDRFGARFGLAVAAMQAASRSCGATGFLMWCHDVCGLYLEQSGNPALSGAVLDDHAAGRTFGGTALSNPMKAFAGIEPILLRARRVPGGYRVSGMLPWVSHIGPGQYCGAIAGVTGAGNTISHEIMFRLDCDRAELKPCPHFSGMEGTSTWGVRLDDVFVGQDDIIADPARPFIGRIRGAFILLQCGMGLGVAEGSLDDMLAVEEALGHVNQYLDDRPETIAAELAELRARVLRLAETPYDGAPDYLIDVLDARAQVSELALRASQSALLHQGARGYLMSAAPQRRIREAHFVAIVTPAIKHLRREMARLSQEILPTGSLQGGRP</sequence>
<dbReference type="InterPro" id="IPR009100">
    <property type="entry name" value="AcylCoA_DH/oxidase_NM_dom_sf"/>
</dbReference>